<evidence type="ECO:0000256" key="10">
    <source>
        <dbReference type="SAM" id="MobiDB-lite"/>
    </source>
</evidence>
<feature type="transmembrane region" description="Helical" evidence="11">
    <location>
        <begin position="26"/>
        <end position="45"/>
    </location>
</feature>
<accession>A0A1T4WZN9</accession>
<dbReference type="GO" id="GO:0015031">
    <property type="term" value="P:protein transport"/>
    <property type="evidence" value="ECO:0007669"/>
    <property type="project" value="UniProtKB-KW"/>
</dbReference>
<dbReference type="SUPFAM" id="SSF74653">
    <property type="entry name" value="TolA/TonB C-terminal domain"/>
    <property type="match status" value="1"/>
</dbReference>
<keyword evidence="3" id="KW-0813">Transport</keyword>
<feature type="domain" description="TonB C-terminal" evidence="12">
    <location>
        <begin position="144"/>
        <end position="234"/>
    </location>
</feature>
<organism evidence="13 14">
    <name type="scientific">Paucidesulfovibrio gracilis DSM 16080</name>
    <dbReference type="NCBI Taxonomy" id="1121449"/>
    <lineage>
        <taxon>Bacteria</taxon>
        <taxon>Pseudomonadati</taxon>
        <taxon>Thermodesulfobacteriota</taxon>
        <taxon>Desulfovibrionia</taxon>
        <taxon>Desulfovibrionales</taxon>
        <taxon>Desulfovibrionaceae</taxon>
        <taxon>Paucidesulfovibrio</taxon>
    </lineage>
</organism>
<dbReference type="PROSITE" id="PS52015">
    <property type="entry name" value="TONB_CTD"/>
    <property type="match status" value="1"/>
</dbReference>
<dbReference type="InterPro" id="IPR051045">
    <property type="entry name" value="TonB-dependent_transducer"/>
</dbReference>
<keyword evidence="9 11" id="KW-0472">Membrane</keyword>
<comment type="subcellular location">
    <subcellularLocation>
        <location evidence="1">Cell inner membrane</location>
        <topology evidence="1">Single-pass membrane protein</topology>
        <orientation evidence="1">Periplasmic side</orientation>
    </subcellularLocation>
</comment>
<dbReference type="EMBL" id="FUYC01000005">
    <property type="protein sequence ID" value="SKA82071.1"/>
    <property type="molecule type" value="Genomic_DNA"/>
</dbReference>
<evidence type="ECO:0000313" key="13">
    <source>
        <dbReference type="EMBL" id="SKA82071.1"/>
    </source>
</evidence>
<evidence type="ECO:0000256" key="3">
    <source>
        <dbReference type="ARBA" id="ARBA00022448"/>
    </source>
</evidence>
<name>A0A1T4WZN9_9BACT</name>
<feature type="compositionally biased region" description="Low complexity" evidence="10">
    <location>
        <begin position="93"/>
        <end position="102"/>
    </location>
</feature>
<evidence type="ECO:0000256" key="1">
    <source>
        <dbReference type="ARBA" id="ARBA00004383"/>
    </source>
</evidence>
<dbReference type="STRING" id="1121449.SAMN02745704_01498"/>
<feature type="region of interest" description="Disordered" evidence="10">
    <location>
        <begin position="81"/>
        <end position="134"/>
    </location>
</feature>
<keyword evidence="14" id="KW-1185">Reference proteome</keyword>
<dbReference type="RefSeq" id="WP_078717068.1">
    <property type="nucleotide sequence ID" value="NZ_FUYC01000005.1"/>
</dbReference>
<comment type="similarity">
    <text evidence="2">Belongs to the TonB family.</text>
</comment>
<protein>
    <submittedName>
        <fullName evidence="13">Outer membrane transport energization protein TonB</fullName>
    </submittedName>
</protein>
<evidence type="ECO:0000256" key="2">
    <source>
        <dbReference type="ARBA" id="ARBA00006555"/>
    </source>
</evidence>
<evidence type="ECO:0000256" key="8">
    <source>
        <dbReference type="ARBA" id="ARBA00022989"/>
    </source>
</evidence>
<evidence type="ECO:0000256" key="4">
    <source>
        <dbReference type="ARBA" id="ARBA00022475"/>
    </source>
</evidence>
<dbReference type="GO" id="GO:0031992">
    <property type="term" value="F:energy transducer activity"/>
    <property type="evidence" value="ECO:0007669"/>
    <property type="project" value="InterPro"/>
</dbReference>
<dbReference type="PANTHER" id="PTHR33446">
    <property type="entry name" value="PROTEIN TONB-RELATED"/>
    <property type="match status" value="1"/>
</dbReference>
<evidence type="ECO:0000313" key="14">
    <source>
        <dbReference type="Proteomes" id="UP000190027"/>
    </source>
</evidence>
<keyword evidence="5" id="KW-0997">Cell inner membrane</keyword>
<keyword evidence="4" id="KW-1003">Cell membrane</keyword>
<dbReference type="InterPro" id="IPR006260">
    <property type="entry name" value="TonB/TolA_C"/>
</dbReference>
<evidence type="ECO:0000256" key="11">
    <source>
        <dbReference type="SAM" id="Phobius"/>
    </source>
</evidence>
<keyword evidence="6 11" id="KW-0812">Transmembrane</keyword>
<reference evidence="13 14" key="1">
    <citation type="submission" date="2017-02" db="EMBL/GenBank/DDBJ databases">
        <authorList>
            <person name="Peterson S.W."/>
        </authorList>
    </citation>
    <scope>NUCLEOTIDE SEQUENCE [LARGE SCALE GENOMIC DNA]</scope>
    <source>
        <strain evidence="13 14">DSM 16080</strain>
    </source>
</reference>
<dbReference type="Pfam" id="PF03544">
    <property type="entry name" value="TonB_C"/>
    <property type="match status" value="1"/>
</dbReference>
<keyword evidence="7" id="KW-0653">Protein transport</keyword>
<sequence length="234" mass="24790">MAAALHAFTAATRTLARTTLGRAPAWIGGAAITFALLLALPLPAMQTPRPTAEPLRAAPLTFDQQTPWNRTPESIHAEAETYDLPSLQPPSPQSTDTTSAAAMPNVPTFAQALPGPRLDTSLSVPAAPGPAAPPTGSPAFALGQVDTAPRVLHRTKPEYPAEARRKGRTGTVLLGFVVEADGSVSRVRVLEANPPGVFDQHAIRAVRQWTFRPGERGGSAVATRVRLPVHFRLE</sequence>
<evidence type="ECO:0000256" key="9">
    <source>
        <dbReference type="ARBA" id="ARBA00023136"/>
    </source>
</evidence>
<dbReference type="InterPro" id="IPR003538">
    <property type="entry name" value="TonB"/>
</dbReference>
<dbReference type="PANTHER" id="PTHR33446:SF14">
    <property type="entry name" value="PROTEIN TONB"/>
    <property type="match status" value="1"/>
</dbReference>
<gene>
    <name evidence="13" type="ORF">SAMN02745704_01498</name>
</gene>
<evidence type="ECO:0000259" key="12">
    <source>
        <dbReference type="PROSITE" id="PS52015"/>
    </source>
</evidence>
<dbReference type="InterPro" id="IPR037682">
    <property type="entry name" value="TonB_C"/>
</dbReference>
<dbReference type="GO" id="GO:0030288">
    <property type="term" value="C:outer membrane-bounded periplasmic space"/>
    <property type="evidence" value="ECO:0007669"/>
    <property type="project" value="InterPro"/>
</dbReference>
<dbReference type="PRINTS" id="PR01374">
    <property type="entry name" value="TONBPROTEIN"/>
</dbReference>
<evidence type="ECO:0000256" key="5">
    <source>
        <dbReference type="ARBA" id="ARBA00022519"/>
    </source>
</evidence>
<dbReference type="OrthoDB" id="9810145at2"/>
<dbReference type="GO" id="GO:0055085">
    <property type="term" value="P:transmembrane transport"/>
    <property type="evidence" value="ECO:0007669"/>
    <property type="project" value="InterPro"/>
</dbReference>
<dbReference type="Gene3D" id="3.30.1150.10">
    <property type="match status" value="1"/>
</dbReference>
<evidence type="ECO:0000256" key="6">
    <source>
        <dbReference type="ARBA" id="ARBA00022692"/>
    </source>
</evidence>
<dbReference type="GO" id="GO:0005886">
    <property type="term" value="C:plasma membrane"/>
    <property type="evidence" value="ECO:0007669"/>
    <property type="project" value="UniProtKB-SubCell"/>
</dbReference>
<evidence type="ECO:0000256" key="7">
    <source>
        <dbReference type="ARBA" id="ARBA00022927"/>
    </source>
</evidence>
<keyword evidence="8 11" id="KW-1133">Transmembrane helix</keyword>
<dbReference type="AlphaFoldDB" id="A0A1T4WZN9"/>
<dbReference type="NCBIfam" id="TIGR01352">
    <property type="entry name" value="tonB_Cterm"/>
    <property type="match status" value="1"/>
</dbReference>
<proteinExistence type="inferred from homology"/>
<dbReference type="Proteomes" id="UP000190027">
    <property type="component" value="Unassembled WGS sequence"/>
</dbReference>
<dbReference type="GO" id="GO:0015891">
    <property type="term" value="P:siderophore transport"/>
    <property type="evidence" value="ECO:0007669"/>
    <property type="project" value="InterPro"/>
</dbReference>